<organism evidence="1 2">
    <name type="scientific">Trichoderma cornu-damae</name>
    <dbReference type="NCBI Taxonomy" id="654480"/>
    <lineage>
        <taxon>Eukaryota</taxon>
        <taxon>Fungi</taxon>
        <taxon>Dikarya</taxon>
        <taxon>Ascomycota</taxon>
        <taxon>Pezizomycotina</taxon>
        <taxon>Sordariomycetes</taxon>
        <taxon>Hypocreomycetidae</taxon>
        <taxon>Hypocreales</taxon>
        <taxon>Hypocreaceae</taxon>
        <taxon>Trichoderma</taxon>
    </lineage>
</organism>
<name>A0A9P8QQ13_9HYPO</name>
<comment type="caution">
    <text evidence="1">The sequence shown here is derived from an EMBL/GenBank/DDBJ whole genome shotgun (WGS) entry which is preliminary data.</text>
</comment>
<dbReference type="EMBL" id="JAIWOZ010000002">
    <property type="protein sequence ID" value="KAH6609430.1"/>
    <property type="molecule type" value="Genomic_DNA"/>
</dbReference>
<accession>A0A9P8QQ13</accession>
<dbReference type="PANTHER" id="PTHR47582:SF1">
    <property type="entry name" value="P450, PUTATIVE (EUROFUNG)-RELATED"/>
    <property type="match status" value="1"/>
</dbReference>
<evidence type="ECO:0000313" key="1">
    <source>
        <dbReference type="EMBL" id="KAH6609430.1"/>
    </source>
</evidence>
<dbReference type="GO" id="GO:0016705">
    <property type="term" value="F:oxidoreductase activity, acting on paired donors, with incorporation or reduction of molecular oxygen"/>
    <property type="evidence" value="ECO:0007669"/>
    <property type="project" value="InterPro"/>
</dbReference>
<dbReference type="GO" id="GO:0005506">
    <property type="term" value="F:iron ion binding"/>
    <property type="evidence" value="ECO:0007669"/>
    <property type="project" value="InterPro"/>
</dbReference>
<reference evidence="1" key="1">
    <citation type="submission" date="2021-08" db="EMBL/GenBank/DDBJ databases">
        <title>Chromosome-Level Trichoderma cornu-damae using Hi-C Data.</title>
        <authorList>
            <person name="Kim C.S."/>
        </authorList>
    </citation>
    <scope>NUCLEOTIDE SEQUENCE</scope>
    <source>
        <strain evidence="1">KA19-0412C</strain>
    </source>
</reference>
<dbReference type="Gene3D" id="1.10.630.10">
    <property type="entry name" value="Cytochrome P450"/>
    <property type="match status" value="1"/>
</dbReference>
<dbReference type="Proteomes" id="UP000827724">
    <property type="component" value="Unassembled WGS sequence"/>
</dbReference>
<dbReference type="OrthoDB" id="3366823at2759"/>
<evidence type="ECO:0000313" key="2">
    <source>
        <dbReference type="Proteomes" id="UP000827724"/>
    </source>
</evidence>
<dbReference type="AlphaFoldDB" id="A0A9P8QQ13"/>
<proteinExistence type="predicted"/>
<dbReference type="SUPFAM" id="SSF48264">
    <property type="entry name" value="Cytochrome P450"/>
    <property type="match status" value="1"/>
</dbReference>
<dbReference type="PANTHER" id="PTHR47582">
    <property type="entry name" value="P450, PUTATIVE (EUROFUNG)-RELATED"/>
    <property type="match status" value="1"/>
</dbReference>
<dbReference type="GO" id="GO:0004497">
    <property type="term" value="F:monooxygenase activity"/>
    <property type="evidence" value="ECO:0007669"/>
    <property type="project" value="InterPro"/>
</dbReference>
<protein>
    <recommendedName>
        <fullName evidence="3">Cytochrome P450</fullName>
    </recommendedName>
</protein>
<dbReference type="Pfam" id="PF00067">
    <property type="entry name" value="p450"/>
    <property type="match status" value="1"/>
</dbReference>
<dbReference type="InterPro" id="IPR053007">
    <property type="entry name" value="CYP450_monoxygenase_sec-met"/>
</dbReference>
<keyword evidence="2" id="KW-1185">Reference proteome</keyword>
<gene>
    <name evidence="1" type="ORF">Trco_002776</name>
</gene>
<sequence>MHRVNVVPSSTSHLAVGEPVFPESNVSFHFPYHFLLLLLLIAPLVHTYRGHKSHSERPLSVRLVKILSQLRYRAYSFVYNAVLNSARPTLSINIFPRKVLVTDPSMESTLARHTSETSLANVIFLIGRRVFDLSDATIKIIGGYDPRPTHVGEFSSASNARALVAQVSAAAGKRLQSQPDVQETELGPWLFKLTSSSVASALWGPESPWVVDEEFQTQFMEISGSQMTLLRPFSKYTAQAAHHARALIIDRLRSFHFSNRDSRLRQVAHRINAVALSDPDWESNKDYFNVELLTSLGLLVTPSSMAVWMVRHLLMRPDLLSSVVKEARDPSILDAQGRIDVARIRESFPLLAACLYETLRLHMTAIPRLAKTDLDIAAPNSRPIHLQSGDLIYLAMSSFNKNAATWGPDAGSFSPDKFLTSSGSLSASMVRKLRVFGVAGNLCPGRKVGFETILFVVANVLRDFDIENPRGEGESYPEPRTEDGFGIGFERCANEIKVRLRRAA</sequence>
<evidence type="ECO:0008006" key="3">
    <source>
        <dbReference type="Google" id="ProtNLM"/>
    </source>
</evidence>
<dbReference type="InterPro" id="IPR001128">
    <property type="entry name" value="Cyt_P450"/>
</dbReference>
<dbReference type="InterPro" id="IPR036396">
    <property type="entry name" value="Cyt_P450_sf"/>
</dbReference>
<dbReference type="GO" id="GO:0020037">
    <property type="term" value="F:heme binding"/>
    <property type="evidence" value="ECO:0007669"/>
    <property type="project" value="InterPro"/>
</dbReference>